<dbReference type="AlphaFoldDB" id="A0A699YUE0"/>
<evidence type="ECO:0000256" key="1">
    <source>
        <dbReference type="SAM" id="MobiDB-lite"/>
    </source>
</evidence>
<feature type="compositionally biased region" description="Polar residues" evidence="1">
    <location>
        <begin position="58"/>
        <end position="68"/>
    </location>
</feature>
<keyword evidence="2" id="KW-0966">Cell projection</keyword>
<protein>
    <submittedName>
        <fullName evidence="2">Flagellar associated protein 107</fullName>
    </submittedName>
</protein>
<organism evidence="2 3">
    <name type="scientific">Haematococcus lacustris</name>
    <name type="common">Green alga</name>
    <name type="synonym">Haematococcus pluvialis</name>
    <dbReference type="NCBI Taxonomy" id="44745"/>
    <lineage>
        <taxon>Eukaryota</taxon>
        <taxon>Viridiplantae</taxon>
        <taxon>Chlorophyta</taxon>
        <taxon>core chlorophytes</taxon>
        <taxon>Chlorophyceae</taxon>
        <taxon>CS clade</taxon>
        <taxon>Chlamydomonadales</taxon>
        <taxon>Haematococcaceae</taxon>
        <taxon>Haematococcus</taxon>
    </lineage>
</organism>
<name>A0A699YUE0_HAELA</name>
<keyword evidence="2" id="KW-0282">Flagellum</keyword>
<keyword evidence="2" id="KW-0969">Cilium</keyword>
<comment type="caution">
    <text evidence="2">The sequence shown here is derived from an EMBL/GenBank/DDBJ whole genome shotgun (WGS) entry which is preliminary data.</text>
</comment>
<accession>A0A699YUE0</accession>
<dbReference type="Proteomes" id="UP000485058">
    <property type="component" value="Unassembled WGS sequence"/>
</dbReference>
<dbReference type="EMBL" id="BLLF01000329">
    <property type="protein sequence ID" value="GFH10596.1"/>
    <property type="molecule type" value="Genomic_DNA"/>
</dbReference>
<evidence type="ECO:0000313" key="2">
    <source>
        <dbReference type="EMBL" id="GFH10596.1"/>
    </source>
</evidence>
<sequence length="126" mass="14027">MNQLTFAAERVHGEPRVRDHMWTGKNVHNASVTLNTPTVSLTTTKLQQWQEEGLRDAYSTSSRSTQLSAALPSAEHPPKAETMRRTTEAGELMSVGRKPLGPHSDTCDLTYRKTGLRGVYYRGNQA</sequence>
<reference evidence="2 3" key="1">
    <citation type="submission" date="2020-02" db="EMBL/GenBank/DDBJ databases">
        <title>Draft genome sequence of Haematococcus lacustris strain NIES-144.</title>
        <authorList>
            <person name="Morimoto D."/>
            <person name="Nakagawa S."/>
            <person name="Yoshida T."/>
            <person name="Sawayama S."/>
        </authorList>
    </citation>
    <scope>NUCLEOTIDE SEQUENCE [LARGE SCALE GENOMIC DNA]</scope>
    <source>
        <strain evidence="2 3">NIES-144</strain>
    </source>
</reference>
<proteinExistence type="predicted"/>
<keyword evidence="3" id="KW-1185">Reference proteome</keyword>
<gene>
    <name evidence="2" type="ORF">HaLaN_05937</name>
</gene>
<feature type="compositionally biased region" description="Basic and acidic residues" evidence="1">
    <location>
        <begin position="76"/>
        <end position="88"/>
    </location>
</feature>
<feature type="region of interest" description="Disordered" evidence="1">
    <location>
        <begin position="57"/>
        <end position="109"/>
    </location>
</feature>
<evidence type="ECO:0000313" key="3">
    <source>
        <dbReference type="Proteomes" id="UP000485058"/>
    </source>
</evidence>